<sequence length="186" mass="21383">MKIAVLYASSRKGGNSERLAKALVEGLDADSIFLTDYRIEPIIDYRHTEPGPYPEDDYRKLLDRVLKQDLLIFATPIYWYGMPGRLKLFIDRWSQSLRENRKDFLERMAEKRAYVLAVGDDDPHVKGKALIEQFRHIFDFVGIRFAGHVIGRGNRPGDIEQDSEALSAVRKLREQILAEMGACSPR</sequence>
<organism evidence="4 5">
    <name type="scientific">Planifilum fulgidum</name>
    <dbReference type="NCBI Taxonomy" id="201973"/>
    <lineage>
        <taxon>Bacteria</taxon>
        <taxon>Bacillati</taxon>
        <taxon>Bacillota</taxon>
        <taxon>Bacilli</taxon>
        <taxon>Bacillales</taxon>
        <taxon>Thermoactinomycetaceae</taxon>
        <taxon>Planifilum</taxon>
    </lineage>
</organism>
<feature type="domain" description="Flavodoxin-like" evidence="3">
    <location>
        <begin position="5"/>
        <end position="177"/>
    </location>
</feature>
<keyword evidence="1" id="KW-0285">Flavoprotein</keyword>
<dbReference type="InterPro" id="IPR029039">
    <property type="entry name" value="Flavoprotein-like_sf"/>
</dbReference>
<keyword evidence="5" id="KW-1185">Reference proteome</keyword>
<dbReference type="SUPFAM" id="SSF52218">
    <property type="entry name" value="Flavoproteins"/>
    <property type="match status" value="1"/>
</dbReference>
<dbReference type="InterPro" id="IPR005025">
    <property type="entry name" value="FMN_Rdtase-like_dom"/>
</dbReference>
<dbReference type="PANTHER" id="PTHR43278:SF4">
    <property type="entry name" value="NAD(P)H-DEPENDENT FMN-CONTAINING OXIDOREDUCTASE YWQN-RELATED"/>
    <property type="match status" value="1"/>
</dbReference>
<evidence type="ECO:0000256" key="2">
    <source>
        <dbReference type="ARBA" id="ARBA00022643"/>
    </source>
</evidence>
<dbReference type="GO" id="GO:0016651">
    <property type="term" value="F:oxidoreductase activity, acting on NAD(P)H"/>
    <property type="evidence" value="ECO:0007669"/>
    <property type="project" value="UniProtKB-ARBA"/>
</dbReference>
<name>A0A1I2RWL7_9BACL</name>
<evidence type="ECO:0000313" key="4">
    <source>
        <dbReference type="EMBL" id="SFG45034.1"/>
    </source>
</evidence>
<reference evidence="4 5" key="1">
    <citation type="submission" date="2016-10" db="EMBL/GenBank/DDBJ databases">
        <authorList>
            <person name="de Groot N.N."/>
        </authorList>
    </citation>
    <scope>NUCLEOTIDE SEQUENCE [LARGE SCALE GENOMIC DNA]</scope>
    <source>
        <strain evidence="4 5">DSM 44945</strain>
    </source>
</reference>
<accession>A0A1I2RWL7</accession>
<keyword evidence="2" id="KW-0288">FMN</keyword>
<evidence type="ECO:0000313" key="5">
    <source>
        <dbReference type="Proteomes" id="UP000198661"/>
    </source>
</evidence>
<gene>
    <name evidence="4" type="ORF">SAMN04488025_13518</name>
</gene>
<dbReference type="PROSITE" id="PS50902">
    <property type="entry name" value="FLAVODOXIN_LIKE"/>
    <property type="match status" value="1"/>
</dbReference>
<dbReference type="InterPro" id="IPR008254">
    <property type="entry name" value="Flavodoxin/NO_synth"/>
</dbReference>
<evidence type="ECO:0000256" key="1">
    <source>
        <dbReference type="ARBA" id="ARBA00022630"/>
    </source>
</evidence>
<dbReference type="RefSeq" id="WP_092040881.1">
    <property type="nucleotide sequence ID" value="NZ_FOOK01000035.1"/>
</dbReference>
<dbReference type="STRING" id="201973.SAMN04488025_13518"/>
<dbReference type="PANTHER" id="PTHR43278">
    <property type="entry name" value="NAD(P)H-DEPENDENT FMN-CONTAINING OXIDOREDUCTASE YWQN-RELATED"/>
    <property type="match status" value="1"/>
</dbReference>
<dbReference type="Proteomes" id="UP000198661">
    <property type="component" value="Unassembled WGS sequence"/>
</dbReference>
<dbReference type="InterPro" id="IPR051796">
    <property type="entry name" value="ISF_SsuE-like"/>
</dbReference>
<proteinExistence type="predicted"/>
<dbReference type="EMBL" id="FOOK01000035">
    <property type="protein sequence ID" value="SFG45034.1"/>
    <property type="molecule type" value="Genomic_DNA"/>
</dbReference>
<dbReference type="Pfam" id="PF03358">
    <property type="entry name" value="FMN_red"/>
    <property type="match status" value="1"/>
</dbReference>
<dbReference type="GO" id="GO:0010181">
    <property type="term" value="F:FMN binding"/>
    <property type="evidence" value="ECO:0007669"/>
    <property type="project" value="InterPro"/>
</dbReference>
<dbReference type="AlphaFoldDB" id="A0A1I2RWL7"/>
<dbReference type="OrthoDB" id="9805976at2"/>
<protein>
    <submittedName>
        <fullName evidence="4">Multimeric flavodoxin WrbA</fullName>
    </submittedName>
</protein>
<dbReference type="Gene3D" id="3.40.50.360">
    <property type="match status" value="1"/>
</dbReference>
<evidence type="ECO:0000259" key="3">
    <source>
        <dbReference type="PROSITE" id="PS50902"/>
    </source>
</evidence>